<dbReference type="AlphaFoldDB" id="B9XDD0"/>
<dbReference type="Proteomes" id="UP000003688">
    <property type="component" value="Unassembled WGS sequence"/>
</dbReference>
<sequence length="45" mass="4968">MVSNMTRLMYGIRAPLQGFDVCWESFLGFHPRLVLSAPLGLGKGT</sequence>
<proteinExistence type="predicted"/>
<comment type="caution">
    <text evidence="1">The sequence shown here is derived from an EMBL/GenBank/DDBJ whole genome shotgun (WGS) entry which is preliminary data.</text>
</comment>
<dbReference type="EMBL" id="ABOX02000006">
    <property type="protein sequence ID" value="EEF62076.1"/>
    <property type="molecule type" value="Genomic_DNA"/>
</dbReference>
<reference evidence="1 2" key="1">
    <citation type="journal article" date="2011" name="J. Bacteriol.">
        <title>Genome sequence of 'Pedosphaera parvula' Ellin514, an aerobic Verrucomicrobial isolate from pasture soil.</title>
        <authorList>
            <person name="Kant R."/>
            <person name="van Passel M.W."/>
            <person name="Sangwan P."/>
            <person name="Palva A."/>
            <person name="Lucas S."/>
            <person name="Copeland A."/>
            <person name="Lapidus A."/>
            <person name="Glavina Del Rio T."/>
            <person name="Dalin E."/>
            <person name="Tice H."/>
            <person name="Bruce D."/>
            <person name="Goodwin L."/>
            <person name="Pitluck S."/>
            <person name="Chertkov O."/>
            <person name="Larimer F.W."/>
            <person name="Land M.L."/>
            <person name="Hauser L."/>
            <person name="Brettin T.S."/>
            <person name="Detter J.C."/>
            <person name="Han S."/>
            <person name="de Vos W.M."/>
            <person name="Janssen P.H."/>
            <person name="Smidt H."/>
        </authorList>
    </citation>
    <scope>NUCLEOTIDE SEQUENCE [LARGE SCALE GENOMIC DNA]</scope>
    <source>
        <strain evidence="1 2">Ellin514</strain>
    </source>
</reference>
<name>B9XDD0_PEDPL</name>
<protein>
    <submittedName>
        <fullName evidence="1">Uncharacterized protein</fullName>
    </submittedName>
</protein>
<dbReference type="STRING" id="320771.Cflav_PD6351"/>
<evidence type="ECO:0000313" key="2">
    <source>
        <dbReference type="Proteomes" id="UP000003688"/>
    </source>
</evidence>
<evidence type="ECO:0000313" key="1">
    <source>
        <dbReference type="EMBL" id="EEF62076.1"/>
    </source>
</evidence>
<organism evidence="1 2">
    <name type="scientific">Pedosphaera parvula (strain Ellin514)</name>
    <dbReference type="NCBI Taxonomy" id="320771"/>
    <lineage>
        <taxon>Bacteria</taxon>
        <taxon>Pseudomonadati</taxon>
        <taxon>Verrucomicrobiota</taxon>
        <taxon>Pedosphaerae</taxon>
        <taxon>Pedosphaerales</taxon>
        <taxon>Pedosphaeraceae</taxon>
        <taxon>Pedosphaera</taxon>
    </lineage>
</organism>
<keyword evidence="2" id="KW-1185">Reference proteome</keyword>
<gene>
    <name evidence="1" type="ORF">Cflav_PD6351</name>
</gene>
<accession>B9XDD0</accession>